<proteinExistence type="predicted"/>
<protein>
    <submittedName>
        <fullName evidence="1">SFRICE_028012</fullName>
    </submittedName>
</protein>
<evidence type="ECO:0000313" key="1">
    <source>
        <dbReference type="EMBL" id="SOQ42035.1"/>
    </source>
</evidence>
<name>A0A2H1VMG7_SPOFR</name>
<organism evidence="1">
    <name type="scientific">Spodoptera frugiperda</name>
    <name type="common">Fall armyworm</name>
    <dbReference type="NCBI Taxonomy" id="7108"/>
    <lineage>
        <taxon>Eukaryota</taxon>
        <taxon>Metazoa</taxon>
        <taxon>Ecdysozoa</taxon>
        <taxon>Arthropoda</taxon>
        <taxon>Hexapoda</taxon>
        <taxon>Insecta</taxon>
        <taxon>Pterygota</taxon>
        <taxon>Neoptera</taxon>
        <taxon>Endopterygota</taxon>
        <taxon>Lepidoptera</taxon>
        <taxon>Glossata</taxon>
        <taxon>Ditrysia</taxon>
        <taxon>Noctuoidea</taxon>
        <taxon>Noctuidae</taxon>
        <taxon>Amphipyrinae</taxon>
        <taxon>Spodoptera</taxon>
    </lineage>
</organism>
<dbReference type="AlphaFoldDB" id="A0A2H1VMG7"/>
<reference evidence="1" key="1">
    <citation type="submission" date="2016-07" db="EMBL/GenBank/DDBJ databases">
        <authorList>
            <person name="Bretaudeau A."/>
        </authorList>
    </citation>
    <scope>NUCLEOTIDE SEQUENCE</scope>
    <source>
        <strain evidence="1">Rice</strain>
        <tissue evidence="1">Whole body</tissue>
    </source>
</reference>
<dbReference type="EMBL" id="ODYU01003364">
    <property type="protein sequence ID" value="SOQ42035.1"/>
    <property type="molecule type" value="Genomic_DNA"/>
</dbReference>
<gene>
    <name evidence="1" type="ORF">SFRICE_028012</name>
</gene>
<sequence>MDIQSESGSTCLLNKRLSEYHKPCSYELNYLTHLTVYAQCGRGCIARSLELCPVYGNRLTPYYMGLLTQFVKSECILYNTMCTSDYPFEDKSNVTPFITERVGRGQRCTLRYVMPLYNVHPLFNIYGVSLLPYTRHNSWLRATTEKLTKIRKKPTFVICLVGRVVASELGVSGSIPGLRAELLRVFENFSVVARSLEMCPVYGNRLTSLLHGTYNINYCEKWMYIVQWHYFIRNRGACNSAEISETHRHK</sequence>
<accession>A0A2H1VMG7</accession>